<sequence length="165" mass="18962">MIFFKQYSMMITFIVIAVWVMPAITSELAVLCTTLYETGRLITIYKDIPLEEDAIIGIFKRMTQWNIEQAASEQEKAVVIAVAKTLKVNFDITGSAIKRIENNKARLADKADGSVGTQKPPTVKDILKRTKVVNHIEYDYKFHIVHNIVLLITLLYYIHFYRCDC</sequence>
<name>C4WRR4_ACYPI</name>
<evidence type="ECO:0000313" key="1">
    <source>
        <dbReference type="EMBL" id="BAH70584.1"/>
    </source>
</evidence>
<dbReference type="EMBL" id="AK339882">
    <property type="protein sequence ID" value="BAH70584.1"/>
    <property type="molecule type" value="mRNA"/>
</dbReference>
<organism evidence="1">
    <name type="scientific">Acyrthosiphon pisum</name>
    <name type="common">Pea aphid</name>
    <dbReference type="NCBI Taxonomy" id="7029"/>
    <lineage>
        <taxon>Eukaryota</taxon>
        <taxon>Metazoa</taxon>
        <taxon>Ecdysozoa</taxon>
        <taxon>Arthropoda</taxon>
        <taxon>Hexapoda</taxon>
        <taxon>Insecta</taxon>
        <taxon>Pterygota</taxon>
        <taxon>Neoptera</taxon>
        <taxon>Paraneoptera</taxon>
        <taxon>Hemiptera</taxon>
        <taxon>Sternorrhyncha</taxon>
        <taxon>Aphidomorpha</taxon>
        <taxon>Aphidoidea</taxon>
        <taxon>Aphididae</taxon>
        <taxon>Macrosiphini</taxon>
        <taxon>Acyrthosiphon</taxon>
    </lineage>
</organism>
<gene>
    <name evidence="1" type="primary">ACYPI000223</name>
</gene>
<protein>
    <submittedName>
        <fullName evidence="1">ACYPI000223 protein</fullName>
    </submittedName>
</protein>
<reference evidence="1" key="1">
    <citation type="submission" date="2009-06" db="EMBL/GenBank/DDBJ databases">
        <title>A full-length cDNA resource of the pea aphid, Acyrthosiphon pisum.</title>
        <authorList>
            <person name="Shigenobu S."/>
            <person name="Nakabachi A."/>
            <person name="Richards S."/>
        </authorList>
    </citation>
    <scope>NUCLEOTIDE SEQUENCE</scope>
    <source>
        <strain evidence="1">LSR1</strain>
        <tissue evidence="1">Whole body</tissue>
    </source>
</reference>
<dbReference type="AlphaFoldDB" id="C4WRR4"/>
<proteinExistence type="evidence at transcript level"/>
<accession>C4WRR4</accession>